<comment type="caution">
    <text evidence="1">The sequence shown here is derived from an EMBL/GenBank/DDBJ whole genome shotgun (WGS) entry which is preliminary data.</text>
</comment>
<accession>A0AAI9AHB8</accession>
<proteinExistence type="predicted"/>
<dbReference type="Proteomes" id="UP000003288">
    <property type="component" value="Unassembled WGS sequence"/>
</dbReference>
<evidence type="ECO:0000313" key="2">
    <source>
        <dbReference type="Proteomes" id="UP000003288"/>
    </source>
</evidence>
<organism evidence="1 2">
    <name type="scientific">Caminibacter mediatlanticus TB-2</name>
    <dbReference type="NCBI Taxonomy" id="391592"/>
    <lineage>
        <taxon>Bacteria</taxon>
        <taxon>Pseudomonadati</taxon>
        <taxon>Campylobacterota</taxon>
        <taxon>Epsilonproteobacteria</taxon>
        <taxon>Nautiliales</taxon>
        <taxon>Nautiliaceae</taxon>
        <taxon>Caminibacter</taxon>
    </lineage>
</organism>
<evidence type="ECO:0000313" key="1">
    <source>
        <dbReference type="EMBL" id="EDM23626.1"/>
    </source>
</evidence>
<protein>
    <submittedName>
        <fullName evidence="1">Uncharacterized protein</fullName>
    </submittedName>
</protein>
<dbReference type="EMBL" id="ABCJ01000004">
    <property type="protein sequence ID" value="EDM23626.1"/>
    <property type="molecule type" value="Genomic_DNA"/>
</dbReference>
<dbReference type="AlphaFoldDB" id="A0AAI9AHB8"/>
<sequence length="29" mass="3593">MNYLVLNAYNSLTTNFKELYKKRRKEEII</sequence>
<gene>
    <name evidence="1" type="ORF">CMTB2_05057</name>
</gene>
<reference evidence="1 2" key="1">
    <citation type="journal article" date="2011" name="Stand. Genomic Sci.">
        <title>Draft genome sequence of Caminibacter mediatlanticus strain TB-2, an epsilonproteobacterium isolated from a deep-sea hydrothermal vent.</title>
        <authorList>
            <person name="Giovannelli D."/>
            <person name="Ferriera S."/>
            <person name="Johnson J."/>
            <person name="Kravitz S."/>
            <person name="Perez-Rodriguez I."/>
            <person name="Ricci J."/>
            <person name="O'Brien C."/>
            <person name="Voordeckers J.W."/>
            <person name="Bini E."/>
            <person name="Vetriani C."/>
        </authorList>
    </citation>
    <scope>NUCLEOTIDE SEQUENCE [LARGE SCALE GENOMIC DNA]</scope>
    <source>
        <strain evidence="1 2">TB-2</strain>
    </source>
</reference>
<name>A0AAI9AHB8_9BACT</name>